<gene>
    <name evidence="1" type="ORF">N2K84_14570</name>
</gene>
<name>A0AA42C7W1_9BACT</name>
<accession>A0AA42C7W1</accession>
<organism evidence="1 2">
    <name type="scientific">Gaoshiqia sediminis</name>
    <dbReference type="NCBI Taxonomy" id="2986998"/>
    <lineage>
        <taxon>Bacteria</taxon>
        <taxon>Pseudomonadati</taxon>
        <taxon>Bacteroidota</taxon>
        <taxon>Bacteroidia</taxon>
        <taxon>Marinilabiliales</taxon>
        <taxon>Prolixibacteraceae</taxon>
        <taxon>Gaoshiqia</taxon>
    </lineage>
</organism>
<dbReference type="Proteomes" id="UP001163821">
    <property type="component" value="Unassembled WGS sequence"/>
</dbReference>
<sequence length="228" mass="26785">MKIFGFILLICLLTQNSFGQEQELKKMPKRTDKFIRMQGIRLGMDVTRPFQDFWNKGSRYGTEFSADVELLPNFFPVVETGWEKFKMNHDYVSYSGSGSYTRLGCDYNFLPAEHKLDKDMLYVGLRYGFSLAKQRVSSYSFENYWEQTTGSFPSQNYHSHWLEFVLGMKGEIFENFFMGWSIRGKVMLAQKEFEMPPVYFTPGYGNATNSFNFDFTYSVYYTLPFGQK</sequence>
<proteinExistence type="predicted"/>
<dbReference type="RefSeq" id="WP_282592556.1">
    <property type="nucleotide sequence ID" value="NZ_JAPAAF010000026.1"/>
</dbReference>
<keyword evidence="2" id="KW-1185">Reference proteome</keyword>
<reference evidence="1" key="1">
    <citation type="submission" date="2022-10" db="EMBL/GenBank/DDBJ databases">
        <title>Gaoshiqiia sediminis gen. nov., sp. nov., isolated from coastal sediment.</title>
        <authorList>
            <person name="Yu W.X."/>
            <person name="Mu D.S."/>
            <person name="Du J.Z."/>
            <person name="Liang Y.Q."/>
        </authorList>
    </citation>
    <scope>NUCLEOTIDE SEQUENCE</scope>
    <source>
        <strain evidence="1">A06</strain>
    </source>
</reference>
<evidence type="ECO:0000313" key="2">
    <source>
        <dbReference type="Proteomes" id="UP001163821"/>
    </source>
</evidence>
<dbReference type="Pfam" id="PF19515">
    <property type="entry name" value="DUF6048"/>
    <property type="match status" value="1"/>
</dbReference>
<dbReference type="EMBL" id="JAPAAF010000026">
    <property type="protein sequence ID" value="MCW0483964.1"/>
    <property type="molecule type" value="Genomic_DNA"/>
</dbReference>
<comment type="caution">
    <text evidence="1">The sequence shown here is derived from an EMBL/GenBank/DDBJ whole genome shotgun (WGS) entry which is preliminary data.</text>
</comment>
<dbReference type="InterPro" id="IPR046111">
    <property type="entry name" value="DUF6048"/>
</dbReference>
<protein>
    <submittedName>
        <fullName evidence="1">DUF6048 family protein</fullName>
    </submittedName>
</protein>
<dbReference type="AlphaFoldDB" id="A0AA42C7W1"/>
<evidence type="ECO:0000313" key="1">
    <source>
        <dbReference type="EMBL" id="MCW0483964.1"/>
    </source>
</evidence>